<dbReference type="KEGG" id="gbr:Gbro_1351"/>
<feature type="signal peptide" evidence="2">
    <location>
        <begin position="1"/>
        <end position="17"/>
    </location>
</feature>
<dbReference type="Proteomes" id="UP000001219">
    <property type="component" value="Chromosome"/>
</dbReference>
<accession>D0L678</accession>
<name>D0L678_GORB4</name>
<keyword evidence="4" id="KW-1185">Reference proteome</keyword>
<dbReference type="STRING" id="526226.Gbro_1351"/>
<evidence type="ECO:0000256" key="2">
    <source>
        <dbReference type="SAM" id="SignalP"/>
    </source>
</evidence>
<reference evidence="3 4" key="2">
    <citation type="journal article" date="2010" name="Stand. Genomic Sci.">
        <title>Complete genome sequence of Gordonia bronchialis type strain (3410).</title>
        <authorList>
            <person name="Ivanova N."/>
            <person name="Sikorski J."/>
            <person name="Jando M."/>
            <person name="Lapidus A."/>
            <person name="Nolan M."/>
            <person name="Lucas S."/>
            <person name="Del Rio T.G."/>
            <person name="Tice H."/>
            <person name="Copeland A."/>
            <person name="Cheng J.F."/>
            <person name="Chen F."/>
            <person name="Bruce D."/>
            <person name="Goodwin L."/>
            <person name="Pitluck S."/>
            <person name="Mavromatis K."/>
            <person name="Ovchinnikova G."/>
            <person name="Pati A."/>
            <person name="Chen A."/>
            <person name="Palaniappan K."/>
            <person name="Land M."/>
            <person name="Hauser L."/>
            <person name="Chang Y.J."/>
            <person name="Jeffries C.D."/>
            <person name="Chain P."/>
            <person name="Saunders E."/>
            <person name="Han C."/>
            <person name="Detter J.C."/>
            <person name="Brettin T."/>
            <person name="Rohde M."/>
            <person name="Goker M."/>
            <person name="Bristow J."/>
            <person name="Eisen J.A."/>
            <person name="Markowitz V."/>
            <person name="Hugenholtz P."/>
            <person name="Klenk H.P."/>
            <person name="Kyrpides N.C."/>
        </authorList>
    </citation>
    <scope>NUCLEOTIDE SEQUENCE [LARGE SCALE GENOMIC DNA]</scope>
    <source>
        <strain evidence="4">ATCC 25592 / DSM 43247 / BCRC 13721 / JCM 3198 / KCTC 3076 / NBRC 16047 / NCTC 10667</strain>
    </source>
</reference>
<protein>
    <recommendedName>
        <fullName evidence="5">Lipoprotein</fullName>
    </recommendedName>
</protein>
<evidence type="ECO:0008006" key="5">
    <source>
        <dbReference type="Google" id="ProtNLM"/>
    </source>
</evidence>
<organism evidence="3 4">
    <name type="scientific">Gordonia bronchialis (strain ATCC 25592 / DSM 43247 / BCRC 13721 / JCM 3198 / KCTC 3076 / NBRC 16047 / NCTC 10667)</name>
    <name type="common">Rhodococcus bronchialis</name>
    <dbReference type="NCBI Taxonomy" id="526226"/>
    <lineage>
        <taxon>Bacteria</taxon>
        <taxon>Bacillati</taxon>
        <taxon>Actinomycetota</taxon>
        <taxon>Actinomycetes</taxon>
        <taxon>Mycobacteriales</taxon>
        <taxon>Gordoniaceae</taxon>
        <taxon>Gordonia</taxon>
    </lineage>
</organism>
<evidence type="ECO:0000313" key="4">
    <source>
        <dbReference type="Proteomes" id="UP000001219"/>
    </source>
</evidence>
<evidence type="ECO:0000313" key="3">
    <source>
        <dbReference type="EMBL" id="ACY20635.1"/>
    </source>
</evidence>
<reference evidence="4" key="1">
    <citation type="submission" date="2009-10" db="EMBL/GenBank/DDBJ databases">
        <title>The complete chromosome of Gordonia bronchialis DSM 43247.</title>
        <authorList>
            <consortium name="US DOE Joint Genome Institute (JGI-PGF)"/>
            <person name="Lucas S."/>
            <person name="Copeland A."/>
            <person name="Lapidus A."/>
            <person name="Glavina del Rio T."/>
            <person name="Dalin E."/>
            <person name="Tice H."/>
            <person name="Bruce D."/>
            <person name="Goodwin L."/>
            <person name="Pitluck S."/>
            <person name="Kyrpides N."/>
            <person name="Mavromatis K."/>
            <person name="Ivanova N."/>
            <person name="Ovchinnikova G."/>
            <person name="Saunders E."/>
            <person name="Brettin T."/>
            <person name="Detter J.C."/>
            <person name="Han C."/>
            <person name="Larimer F."/>
            <person name="Land M."/>
            <person name="Hauser L."/>
            <person name="Markowitz V."/>
            <person name="Cheng J.-F."/>
            <person name="Hugenholtz P."/>
            <person name="Woyke T."/>
            <person name="Wu D."/>
            <person name="Jando M."/>
            <person name="Schneider S."/>
            <person name="Goeker M."/>
            <person name="Klenk H.-P."/>
            <person name="Eisen J.A."/>
        </authorList>
    </citation>
    <scope>NUCLEOTIDE SEQUENCE [LARGE SCALE GENOMIC DNA]</scope>
    <source>
        <strain evidence="4">ATCC 25592 / DSM 43247 / BCRC 13721 / JCM 3198 / KCTC 3076 / NBRC 16047 / NCTC 10667</strain>
    </source>
</reference>
<feature type="region of interest" description="Disordered" evidence="1">
    <location>
        <begin position="45"/>
        <end position="64"/>
    </location>
</feature>
<dbReference type="PROSITE" id="PS51257">
    <property type="entry name" value="PROKAR_LIPOPROTEIN"/>
    <property type="match status" value="1"/>
</dbReference>
<feature type="compositionally biased region" description="Low complexity" evidence="1">
    <location>
        <begin position="45"/>
        <end position="62"/>
    </location>
</feature>
<keyword evidence="2" id="KW-0732">Signal</keyword>
<dbReference type="EMBL" id="CP001802">
    <property type="protein sequence ID" value="ACY20635.1"/>
    <property type="molecule type" value="Genomic_DNA"/>
</dbReference>
<dbReference type="HOGENOM" id="CLU_1793764_0_0_11"/>
<dbReference type="eggNOG" id="ENOG5030JF5">
    <property type="taxonomic scope" value="Bacteria"/>
</dbReference>
<proteinExistence type="predicted"/>
<gene>
    <name evidence="3" type="ordered locus">Gbro_1351</name>
</gene>
<dbReference type="AlphaFoldDB" id="D0L678"/>
<sequence length="159" mass="16692">MSEMRARLLIVITTCAAALVLSGCSDDDSDAVTATTTTTATVVHSVSDAPRSSSTPSATSDSGVWTGTWESLGESRAAVLTVSSTDPLTARIDITPGRCGATWTEESRRTGADGVVVEVAARVTYGECSDNRWTVRLTPDRISGIDTTDPSTTVNFTRD</sequence>
<feature type="chain" id="PRO_5038747299" description="Lipoprotein" evidence="2">
    <location>
        <begin position="18"/>
        <end position="159"/>
    </location>
</feature>
<evidence type="ECO:0000256" key="1">
    <source>
        <dbReference type="SAM" id="MobiDB-lite"/>
    </source>
</evidence>